<dbReference type="HOGENOM" id="CLU_015982_1_0_6"/>
<dbReference type="InterPro" id="IPR038607">
    <property type="entry name" value="PhoD-like_sf"/>
</dbReference>
<evidence type="ECO:0000259" key="2">
    <source>
        <dbReference type="Pfam" id="PF16655"/>
    </source>
</evidence>
<dbReference type="CDD" id="cd07389">
    <property type="entry name" value="MPP_PhoD"/>
    <property type="match status" value="1"/>
</dbReference>
<dbReference type="Pfam" id="PF16655">
    <property type="entry name" value="PhoD_N"/>
    <property type="match status" value="1"/>
</dbReference>
<dbReference type="InterPro" id="IPR029052">
    <property type="entry name" value="Metallo-depent_PP-like"/>
</dbReference>
<dbReference type="RefSeq" id="WP_035517827.1">
    <property type="nucleotide sequence ID" value="NZ_KN234789.1"/>
</dbReference>
<dbReference type="PATRIC" id="fig|1265313.6.peg.677"/>
<dbReference type="InterPro" id="IPR018946">
    <property type="entry name" value="PhoD-like_MPP"/>
</dbReference>
<keyword evidence="4" id="KW-1185">Reference proteome</keyword>
<dbReference type="SUPFAM" id="SSF56300">
    <property type="entry name" value="Metallo-dependent phosphatases"/>
    <property type="match status" value="1"/>
</dbReference>
<reference evidence="3 4" key="1">
    <citation type="journal article" date="2014" name="Genome Announc.">
        <title>Genome Sequence of Gammaproteobacterial Pseudohaliea rubra Type Strain DSM 19751, Isolated from Coastal Seawater of the Mediterranean Sea.</title>
        <authorList>
            <person name="Spring S."/>
            <person name="Fiebig A."/>
            <person name="Riedel T."/>
            <person name="Goker M."/>
            <person name="Klenk H.P."/>
        </authorList>
    </citation>
    <scope>NUCLEOTIDE SEQUENCE [LARGE SCALE GENOMIC DNA]</scope>
    <source>
        <strain evidence="3 4">DSM 19751</strain>
    </source>
</reference>
<sequence length="558" mass="61279">MLSRRHFLRLSSGVVLSTAVTGCTLGGREPALTAARFDHGVASGDPLADGVLLWTRATPAAGAGPVSVAWELATDGDFREVLRDGVVDTGPARDYTVKIDVRDLDPGQTYYYRFRAAGAGSATGRARTLPAAGAREVRLAVFSCSNYPAGYFYPYRDAARRDDLDAFLHLGDYFYEYGAGGYATERSEELGRALPADNAGELFTLTDYRRRYALYRSDTDLQAMHAAAPCISVWDDHEFANDAWRGGAENHGADEGDWEARMLAALQAYYEWMPIRPPAGEGSLRIYRSFDFGGLVALHMLDTRLVGRDEQLAYEDYIDQATGQLDRDRFLADLGNPARSLLGDAQRNWLATELAQSRAPWQLLGQQILMARMLMPAEMLGAASYADVPPILEELARLKAAAEAGQALSDAELARLAAVTPYNLDAWDGYPVERELLYGAAQATGKRIVSLAGDTHNAWYSTLRDRSGAEVGIELATPSVSSPGMETYFQMDAPTAMQMARVLPLLIDELNYCNLHQRGYLLLTATPDELRADWTFVDSVKTPEYSIAGTHTERFSRG</sequence>
<protein>
    <submittedName>
        <fullName evidence="3">Phosphodiesterase/alkaline phosphatase D</fullName>
    </submittedName>
</protein>
<dbReference type="PROSITE" id="PS51257">
    <property type="entry name" value="PROKAR_LIPOPROTEIN"/>
    <property type="match status" value="1"/>
</dbReference>
<dbReference type="Proteomes" id="UP000029640">
    <property type="component" value="Unassembled WGS sequence"/>
</dbReference>
<dbReference type="InterPro" id="IPR006311">
    <property type="entry name" value="TAT_signal"/>
</dbReference>
<dbReference type="InterPro" id="IPR032093">
    <property type="entry name" value="PhoD_N"/>
</dbReference>
<feature type="domain" description="PhoD-like phosphatase metallophosphatase" evidence="1">
    <location>
        <begin position="139"/>
        <end position="534"/>
    </location>
</feature>
<dbReference type="EMBL" id="AUVB01000020">
    <property type="protein sequence ID" value="KGE04714.1"/>
    <property type="molecule type" value="Genomic_DNA"/>
</dbReference>
<name>A0A095X1H6_9GAMM</name>
<dbReference type="InterPro" id="IPR052900">
    <property type="entry name" value="Phospholipid_Metab_Enz"/>
</dbReference>
<dbReference type="eggNOG" id="COG3540">
    <property type="taxonomic scope" value="Bacteria"/>
</dbReference>
<organism evidence="3 4">
    <name type="scientific">Pseudohaliea rubra DSM 19751</name>
    <dbReference type="NCBI Taxonomy" id="1265313"/>
    <lineage>
        <taxon>Bacteria</taxon>
        <taxon>Pseudomonadati</taxon>
        <taxon>Pseudomonadota</taxon>
        <taxon>Gammaproteobacteria</taxon>
        <taxon>Cellvibrionales</taxon>
        <taxon>Halieaceae</taxon>
        <taxon>Pseudohaliea</taxon>
    </lineage>
</organism>
<comment type="caution">
    <text evidence="3">The sequence shown here is derived from an EMBL/GenBank/DDBJ whole genome shotgun (WGS) entry which is preliminary data.</text>
</comment>
<feature type="domain" description="Phospholipase D N-terminal" evidence="2">
    <location>
        <begin position="39"/>
        <end position="128"/>
    </location>
</feature>
<dbReference type="STRING" id="1265313.HRUBRA_00683"/>
<dbReference type="Gene3D" id="2.60.40.380">
    <property type="entry name" value="Purple acid phosphatase-like, N-terminal"/>
    <property type="match status" value="1"/>
</dbReference>
<evidence type="ECO:0000259" key="1">
    <source>
        <dbReference type="Pfam" id="PF09423"/>
    </source>
</evidence>
<proteinExistence type="predicted"/>
<gene>
    <name evidence="3" type="ORF">HRUBRA_00683</name>
</gene>
<dbReference type="PANTHER" id="PTHR43606">
    <property type="entry name" value="PHOSPHATASE, PUTATIVE (AFU_ORTHOLOGUE AFUA_6G08710)-RELATED"/>
    <property type="match status" value="1"/>
</dbReference>
<accession>A0A095X1H6</accession>
<dbReference type="PROSITE" id="PS51318">
    <property type="entry name" value="TAT"/>
    <property type="match status" value="1"/>
</dbReference>
<dbReference type="OrthoDB" id="327733at2"/>
<dbReference type="Gene3D" id="3.60.21.70">
    <property type="entry name" value="PhoD-like phosphatase"/>
    <property type="match status" value="1"/>
</dbReference>
<evidence type="ECO:0000313" key="4">
    <source>
        <dbReference type="Proteomes" id="UP000029640"/>
    </source>
</evidence>
<evidence type="ECO:0000313" key="3">
    <source>
        <dbReference type="EMBL" id="KGE04714.1"/>
    </source>
</evidence>
<dbReference type="PANTHER" id="PTHR43606:SF2">
    <property type="entry name" value="ALKALINE PHOSPHATASE FAMILY PROTEIN (AFU_ORTHOLOGUE AFUA_5G03860)"/>
    <property type="match status" value="1"/>
</dbReference>
<dbReference type="Pfam" id="PF09423">
    <property type="entry name" value="PhoD"/>
    <property type="match status" value="1"/>
</dbReference>
<dbReference type="AlphaFoldDB" id="A0A095X1H6"/>